<dbReference type="Proteomes" id="UP000296049">
    <property type="component" value="Unassembled WGS sequence"/>
</dbReference>
<dbReference type="HOGENOM" id="CLU_3226958_0_0_1"/>
<dbReference type="EMBL" id="KB742524">
    <property type="protein sequence ID" value="EOB07462.1"/>
    <property type="molecule type" value="Genomic_DNA"/>
</dbReference>
<feature type="non-terminal residue" evidence="1">
    <location>
        <position position="1"/>
    </location>
</feature>
<protein>
    <submittedName>
        <fullName evidence="1">Uncharacterized protein</fullName>
    </submittedName>
</protein>
<dbReference type="AlphaFoldDB" id="R0KC52"/>
<gene>
    <name evidence="1" type="ORF">Anapl_06627</name>
</gene>
<sequence>RSVISLRKKGADVKHSAAFNTSEQHFEKQDAHVSPGELIFQANM</sequence>
<keyword evidence="2" id="KW-1185">Reference proteome</keyword>
<evidence type="ECO:0000313" key="2">
    <source>
        <dbReference type="Proteomes" id="UP000296049"/>
    </source>
</evidence>
<reference evidence="2" key="1">
    <citation type="journal article" date="2013" name="Nat. Genet.">
        <title>The duck genome and transcriptome provide insight into an avian influenza virus reservoir species.</title>
        <authorList>
            <person name="Huang Y."/>
            <person name="Li Y."/>
            <person name="Burt D.W."/>
            <person name="Chen H."/>
            <person name="Zhang Y."/>
            <person name="Qian W."/>
            <person name="Kim H."/>
            <person name="Gan S."/>
            <person name="Zhao Y."/>
            <person name="Li J."/>
            <person name="Yi K."/>
            <person name="Feng H."/>
            <person name="Zhu P."/>
            <person name="Li B."/>
            <person name="Liu Q."/>
            <person name="Fairley S."/>
            <person name="Magor K.E."/>
            <person name="Du Z."/>
            <person name="Hu X."/>
            <person name="Goodman L."/>
            <person name="Tafer H."/>
            <person name="Vignal A."/>
            <person name="Lee T."/>
            <person name="Kim K.W."/>
            <person name="Sheng Z."/>
            <person name="An Y."/>
            <person name="Searle S."/>
            <person name="Herrero J."/>
            <person name="Groenen M.A."/>
            <person name="Crooijmans R.P."/>
            <person name="Faraut T."/>
            <person name="Cai Q."/>
            <person name="Webster R.G."/>
            <person name="Aldridge J.R."/>
            <person name="Warren W.C."/>
            <person name="Bartschat S."/>
            <person name="Kehr S."/>
            <person name="Marz M."/>
            <person name="Stadler P.F."/>
            <person name="Smith J."/>
            <person name="Kraus R.H."/>
            <person name="Zhao Y."/>
            <person name="Ren L."/>
            <person name="Fei J."/>
            <person name="Morisson M."/>
            <person name="Kaiser P."/>
            <person name="Griffin D.K."/>
            <person name="Rao M."/>
            <person name="Pitel F."/>
            <person name="Wang J."/>
            <person name="Li N."/>
        </authorList>
    </citation>
    <scope>NUCLEOTIDE SEQUENCE [LARGE SCALE GENOMIC DNA]</scope>
</reference>
<feature type="non-terminal residue" evidence="1">
    <location>
        <position position="44"/>
    </location>
</feature>
<accession>R0KC52</accession>
<proteinExistence type="predicted"/>
<organism evidence="1 2">
    <name type="scientific">Anas platyrhynchos</name>
    <name type="common">Mallard</name>
    <name type="synonym">Anas boschas</name>
    <dbReference type="NCBI Taxonomy" id="8839"/>
    <lineage>
        <taxon>Eukaryota</taxon>
        <taxon>Metazoa</taxon>
        <taxon>Chordata</taxon>
        <taxon>Craniata</taxon>
        <taxon>Vertebrata</taxon>
        <taxon>Euteleostomi</taxon>
        <taxon>Archelosauria</taxon>
        <taxon>Archosauria</taxon>
        <taxon>Dinosauria</taxon>
        <taxon>Saurischia</taxon>
        <taxon>Theropoda</taxon>
        <taxon>Coelurosauria</taxon>
        <taxon>Aves</taxon>
        <taxon>Neognathae</taxon>
        <taxon>Galloanserae</taxon>
        <taxon>Anseriformes</taxon>
        <taxon>Anatidae</taxon>
        <taxon>Anatinae</taxon>
        <taxon>Anas</taxon>
    </lineage>
</organism>
<name>R0KC52_ANAPL</name>
<evidence type="ECO:0000313" key="1">
    <source>
        <dbReference type="EMBL" id="EOB07462.1"/>
    </source>
</evidence>